<dbReference type="PANTHER" id="PTHR33055">
    <property type="entry name" value="TRANSPOSASE FOR INSERTION SEQUENCE ELEMENT IS1111A"/>
    <property type="match status" value="1"/>
</dbReference>
<dbReference type="Pfam" id="PF02371">
    <property type="entry name" value="Transposase_20"/>
    <property type="match status" value="1"/>
</dbReference>
<name>G9AF95_SINF1</name>
<dbReference type="KEGG" id="sfh:SFHH103_05261"/>
<sequence length="367" mass="40096">MVVPHNDGVAESGVACSIAARRDDHEAVCRHRRITGILKCVRGGCGWPHCAGSKDEPDALIAWFGEHGVAMERIGLEAGPLSQWLHAGMVKAGLSVELIETRHVRSAFKTMPVKTDKKDARGIAQLMRLGWFRPVHCKSLPAQEVRALLTARKLIQGKLHDIEMSIRGILRGFGLKVEPTTRRTYAGRIRELTAGHSTLEAIAASLLKVRDALVHEFADFERKLRAMARQDDNALRLMTTPGVGVLVALTFVAAVDAPERFRSSRAVGPHFGLTPKKYQSGETDHSGRISKIGDGSVRTALYEAANVILTRPVKGSDLKGWALAVARRAGPRKARVALARKLAVVLHCMLRDRTNFIPHKVTPALAA</sequence>
<dbReference type="InterPro" id="IPR002525">
    <property type="entry name" value="Transp_IS110-like_N"/>
</dbReference>
<dbReference type="InterPro" id="IPR047650">
    <property type="entry name" value="Transpos_IS110"/>
</dbReference>
<dbReference type="Pfam" id="PF01548">
    <property type="entry name" value="DEDD_Tnp_IS110"/>
    <property type="match status" value="1"/>
</dbReference>
<evidence type="ECO:0000313" key="3">
    <source>
        <dbReference type="EMBL" id="CCE99727.1"/>
    </source>
</evidence>
<dbReference type="AlphaFoldDB" id="G9AF95"/>
<evidence type="ECO:0000313" key="4">
    <source>
        <dbReference type="Proteomes" id="UP000007735"/>
    </source>
</evidence>
<dbReference type="EMBL" id="HE616899">
    <property type="protein sequence ID" value="CCE99727.1"/>
    <property type="molecule type" value="Genomic_DNA"/>
</dbReference>
<evidence type="ECO:0000259" key="1">
    <source>
        <dbReference type="Pfam" id="PF01548"/>
    </source>
</evidence>
<evidence type="ECO:0000259" key="2">
    <source>
        <dbReference type="Pfam" id="PF02371"/>
    </source>
</evidence>
<feature type="domain" description="Transposase IS116/IS110/IS902 C-terminal" evidence="2">
    <location>
        <begin position="236"/>
        <end position="309"/>
    </location>
</feature>
<accession>G9AF95</accession>
<geneLocation type="plasmid" evidence="3 4">
    <name>pSfHH103e</name>
</geneLocation>
<dbReference type="InterPro" id="IPR003346">
    <property type="entry name" value="Transposase_20"/>
</dbReference>
<dbReference type="NCBIfam" id="NF033542">
    <property type="entry name" value="transpos_IS110"/>
    <property type="match status" value="1"/>
</dbReference>
<dbReference type="GO" id="GO:0006313">
    <property type="term" value="P:DNA transposition"/>
    <property type="evidence" value="ECO:0007669"/>
    <property type="project" value="InterPro"/>
</dbReference>
<dbReference type="HOGENOM" id="CLU_036902_3_3_5"/>
<proteinExistence type="predicted"/>
<keyword evidence="3" id="KW-0614">Plasmid</keyword>
<dbReference type="PATRIC" id="fig|380.5.peg.4818"/>
<dbReference type="PANTHER" id="PTHR33055:SF3">
    <property type="entry name" value="PUTATIVE TRANSPOSASE FOR IS117-RELATED"/>
    <property type="match status" value="1"/>
</dbReference>
<dbReference type="GO" id="GO:0004803">
    <property type="term" value="F:transposase activity"/>
    <property type="evidence" value="ECO:0007669"/>
    <property type="project" value="InterPro"/>
</dbReference>
<feature type="domain" description="Transposase IS110-like N-terminal" evidence="1">
    <location>
        <begin position="60"/>
        <end position="172"/>
    </location>
</feature>
<reference evidence="3 4" key="1">
    <citation type="journal article" date="2012" name="J. Bacteriol.">
        <title>Genome sequence of the soybean symbiont Sinorhizobium fredii HH103.</title>
        <authorList>
            <person name="Weidner S."/>
            <person name="Becker A."/>
            <person name="Bonilla I."/>
            <person name="Jaenicke S."/>
            <person name="Lloret J."/>
            <person name="Margaret I."/>
            <person name="Puhler A."/>
            <person name="Ruiz-Sainz J.E."/>
            <person name="Schneiker-Bekel S."/>
            <person name="Szczepanowski R."/>
            <person name="Vinardell J.M."/>
            <person name="Zehner S."/>
            <person name="Gottfert M."/>
        </authorList>
    </citation>
    <scope>NUCLEOTIDE SEQUENCE [LARGE SCALE GENOMIC DNA]</scope>
    <source>
        <strain evidence="3 4">HH103</strain>
        <plasmid evidence="4">pSfHH103e</plasmid>
    </source>
</reference>
<gene>
    <name evidence="3" type="ordered locus">SFHH103_05261</name>
</gene>
<protein>
    <submittedName>
        <fullName evidence="3">Transposase</fullName>
    </submittedName>
</protein>
<dbReference type="GO" id="GO:0003677">
    <property type="term" value="F:DNA binding"/>
    <property type="evidence" value="ECO:0007669"/>
    <property type="project" value="InterPro"/>
</dbReference>
<dbReference type="Proteomes" id="UP000007735">
    <property type="component" value="Plasmid pSfHH103e"/>
</dbReference>
<organism evidence="3 4">
    <name type="scientific">Sinorhizobium fredii (strain HH103)</name>
    <dbReference type="NCBI Taxonomy" id="1117943"/>
    <lineage>
        <taxon>Bacteria</taxon>
        <taxon>Pseudomonadati</taxon>
        <taxon>Pseudomonadota</taxon>
        <taxon>Alphaproteobacteria</taxon>
        <taxon>Hyphomicrobiales</taxon>
        <taxon>Rhizobiaceae</taxon>
        <taxon>Sinorhizobium/Ensifer group</taxon>
        <taxon>Sinorhizobium</taxon>
    </lineage>
</organism>